<reference evidence="1 2" key="1">
    <citation type="journal article" date="2019" name="Int. J. Syst. Evol. Microbiol.">
        <title>The Global Catalogue of Microorganisms (GCM) 10K type strain sequencing project: providing services to taxonomists for standard genome sequencing and annotation.</title>
        <authorList>
            <consortium name="The Broad Institute Genomics Platform"/>
            <consortium name="The Broad Institute Genome Sequencing Center for Infectious Disease"/>
            <person name="Wu L."/>
            <person name="Ma J."/>
        </authorList>
    </citation>
    <scope>NUCLEOTIDE SEQUENCE [LARGE SCALE GENOMIC DNA]</scope>
    <source>
        <strain evidence="1 2">JCM 16026</strain>
    </source>
</reference>
<dbReference type="RefSeq" id="WP_344342782.1">
    <property type="nucleotide sequence ID" value="NZ_BAAAQT010000006.1"/>
</dbReference>
<dbReference type="EMBL" id="BAAAQT010000006">
    <property type="protein sequence ID" value="GAA2173914.1"/>
    <property type="molecule type" value="Genomic_DNA"/>
</dbReference>
<evidence type="ECO:0000313" key="1">
    <source>
        <dbReference type="EMBL" id="GAA2173914.1"/>
    </source>
</evidence>
<gene>
    <name evidence="1" type="ORF">GCM10009846_17790</name>
</gene>
<name>A0ABN3ARU3_9MICO</name>
<comment type="caution">
    <text evidence="1">The sequence shown here is derived from an EMBL/GenBank/DDBJ whole genome shotgun (WGS) entry which is preliminary data.</text>
</comment>
<keyword evidence="2" id="KW-1185">Reference proteome</keyword>
<evidence type="ECO:0008006" key="3">
    <source>
        <dbReference type="Google" id="ProtNLM"/>
    </source>
</evidence>
<proteinExistence type="predicted"/>
<sequence>MTEQHDELELQLCESAWCVVAFEAEEGFAGRCPACLAIADEHHAYGHPDPVAECLVCDRVPSLGAARTRMRAHAA</sequence>
<evidence type="ECO:0000313" key="2">
    <source>
        <dbReference type="Proteomes" id="UP001501599"/>
    </source>
</evidence>
<organism evidence="1 2">
    <name type="scientific">Agrococcus versicolor</name>
    <dbReference type="NCBI Taxonomy" id="501482"/>
    <lineage>
        <taxon>Bacteria</taxon>
        <taxon>Bacillati</taxon>
        <taxon>Actinomycetota</taxon>
        <taxon>Actinomycetes</taxon>
        <taxon>Micrococcales</taxon>
        <taxon>Microbacteriaceae</taxon>
        <taxon>Agrococcus</taxon>
    </lineage>
</organism>
<dbReference type="Proteomes" id="UP001501599">
    <property type="component" value="Unassembled WGS sequence"/>
</dbReference>
<accession>A0ABN3ARU3</accession>
<protein>
    <recommendedName>
        <fullName evidence="3">Ferredoxin</fullName>
    </recommendedName>
</protein>